<organism evidence="1 2">
    <name type="scientific">Rhynchosporium secalis</name>
    <name type="common">Barley scald fungus</name>
    <dbReference type="NCBI Taxonomy" id="38038"/>
    <lineage>
        <taxon>Eukaryota</taxon>
        <taxon>Fungi</taxon>
        <taxon>Dikarya</taxon>
        <taxon>Ascomycota</taxon>
        <taxon>Pezizomycotina</taxon>
        <taxon>Leotiomycetes</taxon>
        <taxon>Helotiales</taxon>
        <taxon>Ploettnerulaceae</taxon>
        <taxon>Rhynchosporium</taxon>
    </lineage>
</organism>
<accession>A0A1E1MWN4</accession>
<reference evidence="2" key="1">
    <citation type="submission" date="2016-03" db="EMBL/GenBank/DDBJ databases">
        <authorList>
            <person name="Guldener U."/>
        </authorList>
    </citation>
    <scope>NUCLEOTIDE SEQUENCE [LARGE SCALE GENOMIC DNA]</scope>
</reference>
<name>A0A1E1MWN4_RHYSE</name>
<dbReference type="AlphaFoldDB" id="A0A1E1MWN4"/>
<protein>
    <submittedName>
        <fullName evidence="1">Uncharacterized protein</fullName>
    </submittedName>
</protein>
<dbReference type="Proteomes" id="UP000177625">
    <property type="component" value="Unassembled WGS sequence"/>
</dbReference>
<keyword evidence="2" id="KW-1185">Reference proteome</keyword>
<sequence>MSPIQDHRYQSTDPENGSYVLVLNEDAVRDLADLKVLGELVRPIFLNCLMKNYFVDKGIILRGGEAGALPLNRHKLDKKRHETQRTLVSYVQGYISILAYL</sequence>
<evidence type="ECO:0000313" key="2">
    <source>
        <dbReference type="Proteomes" id="UP000177625"/>
    </source>
</evidence>
<proteinExistence type="predicted"/>
<gene>
    <name evidence="1" type="ORF">RSE6_14757</name>
</gene>
<evidence type="ECO:0000313" key="1">
    <source>
        <dbReference type="EMBL" id="CZT53275.1"/>
    </source>
</evidence>
<dbReference type="EMBL" id="FJVC01000705">
    <property type="protein sequence ID" value="CZT53275.1"/>
    <property type="molecule type" value="Genomic_DNA"/>
</dbReference>